<protein>
    <submittedName>
        <fullName evidence="3">Stress responsive protein</fullName>
    </submittedName>
</protein>
<proteinExistence type="predicted"/>
<gene>
    <name evidence="3" type="ORF">DF223_12545</name>
</gene>
<feature type="region of interest" description="Disordered" evidence="1">
    <location>
        <begin position="1"/>
        <end position="23"/>
    </location>
</feature>
<name>A0A2U1TC07_9MICO</name>
<dbReference type="EMBL" id="QEFB01000013">
    <property type="protein sequence ID" value="PWC06416.1"/>
    <property type="molecule type" value="Genomic_DNA"/>
</dbReference>
<feature type="domain" description="Stress-response A/B barrel" evidence="2">
    <location>
        <begin position="39"/>
        <end position="133"/>
    </location>
</feature>
<evidence type="ECO:0000259" key="2">
    <source>
        <dbReference type="PROSITE" id="PS51502"/>
    </source>
</evidence>
<accession>A0A2U1TC07</accession>
<sequence length="135" mass="14893">MNVPRSGQGPGSPDARMPLEGLMSPGRSRQNCFMTQQNVLHMVLVRWNSPLEQDELDQLTRAVGVLPERIPGILSIGSGPSSSPEGMERGFEWALAITFASETARDEYLPHPDHEPVKDLIGKWAAEVLVYDLNV</sequence>
<evidence type="ECO:0000256" key="1">
    <source>
        <dbReference type="SAM" id="MobiDB-lite"/>
    </source>
</evidence>
<dbReference type="PROSITE" id="PS51502">
    <property type="entry name" value="S_R_A_B_BARREL"/>
    <property type="match status" value="1"/>
</dbReference>
<comment type="caution">
    <text evidence="3">The sequence shown here is derived from an EMBL/GenBank/DDBJ whole genome shotgun (WGS) entry which is preliminary data.</text>
</comment>
<dbReference type="AlphaFoldDB" id="A0A2U1TC07"/>
<dbReference type="Pfam" id="PF07876">
    <property type="entry name" value="Dabb"/>
    <property type="match status" value="1"/>
</dbReference>
<dbReference type="Proteomes" id="UP000244962">
    <property type="component" value="Unassembled WGS sequence"/>
</dbReference>
<dbReference type="SMART" id="SM00886">
    <property type="entry name" value="Dabb"/>
    <property type="match status" value="1"/>
</dbReference>
<keyword evidence="4" id="KW-1185">Reference proteome</keyword>
<organism evidence="3 4">
    <name type="scientific">Mycetocola zhujimingii</name>
    <dbReference type="NCBI Taxonomy" id="2079792"/>
    <lineage>
        <taxon>Bacteria</taxon>
        <taxon>Bacillati</taxon>
        <taxon>Actinomycetota</taxon>
        <taxon>Actinomycetes</taxon>
        <taxon>Micrococcales</taxon>
        <taxon>Microbacteriaceae</taxon>
        <taxon>Mycetocola</taxon>
    </lineage>
</organism>
<dbReference type="InterPro" id="IPR013097">
    <property type="entry name" value="Dabb"/>
</dbReference>
<dbReference type="Gene3D" id="3.30.70.100">
    <property type="match status" value="1"/>
</dbReference>
<reference evidence="4" key="1">
    <citation type="submission" date="2018-04" db="EMBL/GenBank/DDBJ databases">
        <authorList>
            <person name="Liu S."/>
            <person name="Wang Z."/>
            <person name="Li J."/>
        </authorList>
    </citation>
    <scope>NUCLEOTIDE SEQUENCE [LARGE SCALE GENOMIC DNA]</scope>
    <source>
        <strain evidence="4">622</strain>
    </source>
</reference>
<evidence type="ECO:0000313" key="4">
    <source>
        <dbReference type="Proteomes" id="UP000244962"/>
    </source>
</evidence>
<dbReference type="InterPro" id="IPR011008">
    <property type="entry name" value="Dimeric_a/b-barrel"/>
</dbReference>
<dbReference type="SUPFAM" id="SSF54909">
    <property type="entry name" value="Dimeric alpha+beta barrel"/>
    <property type="match status" value="1"/>
</dbReference>
<evidence type="ECO:0000313" key="3">
    <source>
        <dbReference type="EMBL" id="PWC06416.1"/>
    </source>
</evidence>